<evidence type="ECO:0000313" key="3">
    <source>
        <dbReference type="Proteomes" id="UP000184074"/>
    </source>
</evidence>
<dbReference type="STRING" id="1508389.SAMN05444003_1037"/>
<organism evidence="2 3">
    <name type="scientific">Cognatiyoonia sediminum</name>
    <dbReference type="NCBI Taxonomy" id="1508389"/>
    <lineage>
        <taxon>Bacteria</taxon>
        <taxon>Pseudomonadati</taxon>
        <taxon>Pseudomonadota</taxon>
        <taxon>Alphaproteobacteria</taxon>
        <taxon>Rhodobacterales</taxon>
        <taxon>Paracoccaceae</taxon>
        <taxon>Cognatiyoonia</taxon>
    </lineage>
</organism>
<evidence type="ECO:0000256" key="1">
    <source>
        <dbReference type="SAM" id="SignalP"/>
    </source>
</evidence>
<gene>
    <name evidence="2" type="ORF">SAMN05444003_1037</name>
</gene>
<sequence>MNNKLLKVLCLVLGLGPNLASAQQVQIADNFLGGRMQWDTAAYTLIRWIPTIVDGEIYVCGAISTRGAARIKRFGSQMEARSRVFMGNTLIKRNLNEFTDISSRHIDDGLDGQMAGCGGTGVQGTAEDLANVRLDMFTGPYR</sequence>
<protein>
    <submittedName>
        <fullName evidence="2">Uncharacterized protein</fullName>
    </submittedName>
</protein>
<keyword evidence="1" id="KW-0732">Signal</keyword>
<name>A0A1M5MUS8_9RHOB</name>
<feature type="signal peptide" evidence="1">
    <location>
        <begin position="1"/>
        <end position="22"/>
    </location>
</feature>
<dbReference type="AlphaFoldDB" id="A0A1M5MUS8"/>
<dbReference type="OrthoDB" id="7858649at2"/>
<reference evidence="2 3" key="1">
    <citation type="submission" date="2016-11" db="EMBL/GenBank/DDBJ databases">
        <authorList>
            <person name="Jaros S."/>
            <person name="Januszkiewicz K."/>
            <person name="Wedrychowicz H."/>
        </authorList>
    </citation>
    <scope>NUCLEOTIDE SEQUENCE [LARGE SCALE GENOMIC DNA]</scope>
    <source>
        <strain evidence="2 3">DSM 28715</strain>
    </source>
</reference>
<evidence type="ECO:0000313" key="2">
    <source>
        <dbReference type="EMBL" id="SHG81110.1"/>
    </source>
</evidence>
<proteinExistence type="predicted"/>
<accession>A0A1M5MUS8</accession>
<dbReference type="Proteomes" id="UP000184074">
    <property type="component" value="Unassembled WGS sequence"/>
</dbReference>
<feature type="chain" id="PRO_5012928879" evidence="1">
    <location>
        <begin position="23"/>
        <end position="142"/>
    </location>
</feature>
<keyword evidence="3" id="KW-1185">Reference proteome</keyword>
<dbReference type="RefSeq" id="WP_072899776.1">
    <property type="nucleotide sequence ID" value="NZ_FQXB01000001.1"/>
</dbReference>
<dbReference type="EMBL" id="FQXB01000001">
    <property type="protein sequence ID" value="SHG81110.1"/>
    <property type="molecule type" value="Genomic_DNA"/>
</dbReference>